<keyword evidence="2" id="KW-1185">Reference proteome</keyword>
<dbReference type="RefSeq" id="WP_410035341.1">
    <property type="nucleotide sequence ID" value="NZ_JBGMEF010000015.1"/>
</dbReference>
<evidence type="ECO:0000313" key="1">
    <source>
        <dbReference type="EMBL" id="MFO3666759.1"/>
    </source>
</evidence>
<protein>
    <recommendedName>
        <fullName evidence="3">Lipoprotein</fullName>
    </recommendedName>
</protein>
<comment type="caution">
    <text evidence="1">The sequence shown here is derived from an EMBL/GenBank/DDBJ whole genome shotgun (WGS) entry which is preliminary data.</text>
</comment>
<proteinExistence type="predicted"/>
<dbReference type="PROSITE" id="PS51257">
    <property type="entry name" value="PROKAR_LIPOPROTEIN"/>
    <property type="match status" value="1"/>
</dbReference>
<evidence type="ECO:0008006" key="3">
    <source>
        <dbReference type="Google" id="ProtNLM"/>
    </source>
</evidence>
<name>A0ABW9MC40_9FIRM</name>
<organism evidence="1 2">
    <name type="scientific">Anaerococcus kampingae</name>
    <dbReference type="NCBI Taxonomy" id="3115614"/>
    <lineage>
        <taxon>Bacteria</taxon>
        <taxon>Bacillati</taxon>
        <taxon>Bacillota</taxon>
        <taxon>Tissierellia</taxon>
        <taxon>Tissierellales</taxon>
        <taxon>Peptoniphilaceae</taxon>
        <taxon>Anaerococcus</taxon>
    </lineage>
</organism>
<reference evidence="1 2" key="1">
    <citation type="journal article" date="2025" name="Anaerobe">
        <title>Description of Anaerococcus kampingiae sp. nov., Anaerococcus groningensis sp. nov., Anaerococcus martiniensis sp. nov., and Anaerococcus cruorum sp. nov., isolated from human clinical specimens.</title>
        <authorList>
            <person name="Boiten K.E."/>
            <person name="Meijer J."/>
            <person name="van Wezel E.M."/>
            <person name="Veloo A.C.M."/>
        </authorList>
    </citation>
    <scope>NUCLEOTIDE SEQUENCE [LARGE SCALE GENOMIC DNA]</scope>
    <source>
        <strain evidence="1 2">ENR0874</strain>
    </source>
</reference>
<dbReference type="EMBL" id="JBGMEF010000015">
    <property type="protein sequence ID" value="MFO3666759.1"/>
    <property type="molecule type" value="Genomic_DNA"/>
</dbReference>
<gene>
    <name evidence="1" type="ORF">ACCQ42_03115</name>
</gene>
<sequence length="494" mass="56747">MKRMSKVFLMLGLAVFIFSGCQKGNEKVKPGTKAKNDTYISNKKDNTETQDKISESKLSKKLKQVEGAKLGSVSSYAEDRQVWNDFIDKDHIEYAKLYDYGIHLPRILLESDDAKKANEEIDEIAARIKEKYEEHKKDIEGKEIGAYATFSVYQDEKVLSIMIENYDKWSGESIRYKVFNFSLPDGNFISDDELMADLGVSKDQILPMVENSLRDDQAIFTRIYYRDTNDYSYIYNPSNYTGLVLNDLWDNYENKNGQIYIDEVGKPTFLFDQYKSLQMGYCSPILKLTTNAFDQNPISDEYIKMARKFGIDPNDDKYKAFMIYLGGAVDEDSLKDTLEKLDVWTSNLFNYKDPSMLVTIKDSQVGDLPYLIGEECYLLIPKYKNASVALKELEISEDGKQKEVDNIYLDTNACCGPTFICQNMSDLGPNGKITIRYRDDVYEFSPSLSMKDGTLTLPDEVLNGEEVFDWSKQIQNEAYSPTMYDIMRSLIRVG</sequence>
<dbReference type="Proteomes" id="UP001637994">
    <property type="component" value="Unassembled WGS sequence"/>
</dbReference>
<accession>A0ABW9MC40</accession>
<evidence type="ECO:0000313" key="2">
    <source>
        <dbReference type="Proteomes" id="UP001637994"/>
    </source>
</evidence>